<dbReference type="RefSeq" id="WP_102331404.1">
    <property type="nucleotide sequence ID" value="NZ_CP058566.2"/>
</dbReference>
<dbReference type="Proteomes" id="UP000235653">
    <property type="component" value="Unassembled WGS sequence"/>
</dbReference>
<accession>A0A2P5PA34</accession>
<organism evidence="1 2">
    <name type="scientific">Dehalogenimonas etheniformans</name>
    <dbReference type="NCBI Taxonomy" id="1536648"/>
    <lineage>
        <taxon>Bacteria</taxon>
        <taxon>Bacillati</taxon>
        <taxon>Chloroflexota</taxon>
        <taxon>Dehalococcoidia</taxon>
        <taxon>Dehalococcoidales</taxon>
        <taxon>Dehalococcoidaceae</taxon>
        <taxon>Dehalogenimonas</taxon>
    </lineage>
</organism>
<comment type="caution">
    <text evidence="1">The sequence shown here is derived from an EMBL/GenBank/DDBJ whole genome shotgun (WGS) entry which is preliminary data.</text>
</comment>
<reference evidence="1 2" key="1">
    <citation type="journal article" date="2017" name="ISME J.">
        <title>Grape pomace compost harbors organohalide-respiring Dehalogenimonas species with novel reductive dehalogenase genes.</title>
        <authorList>
            <person name="Yang Y."/>
            <person name="Higgins S.A."/>
            <person name="Yan J."/>
            <person name="Simsir B."/>
            <person name="Chourey K."/>
            <person name="Iyer R."/>
            <person name="Hettich R.L."/>
            <person name="Baldwin B."/>
            <person name="Ogles D.M."/>
            <person name="Loffler F.E."/>
        </authorList>
    </citation>
    <scope>NUCLEOTIDE SEQUENCE [LARGE SCALE GENOMIC DNA]</scope>
    <source>
        <strain evidence="1 2">GP</strain>
    </source>
</reference>
<dbReference type="OrthoDB" id="166452at2"/>
<evidence type="ECO:0000313" key="1">
    <source>
        <dbReference type="EMBL" id="PPD59169.1"/>
    </source>
</evidence>
<evidence type="ECO:0000313" key="2">
    <source>
        <dbReference type="Proteomes" id="UP000235653"/>
    </source>
</evidence>
<dbReference type="EMBL" id="JQAN02000001">
    <property type="protein sequence ID" value="PPD59169.1"/>
    <property type="molecule type" value="Genomic_DNA"/>
</dbReference>
<dbReference type="AlphaFoldDB" id="A0A2P5PA34"/>
<name>A0A2P5PA34_9CHLR</name>
<gene>
    <name evidence="1" type="ORF">JP09_000370</name>
</gene>
<sequence length="96" mass="10793">MQYFIPFALIGAVVALGIFAFIKWLQRRGLKATWYEWLIGGIGLVLLLTAVQHFFGARSELFPYAAWLGFLIIGLPALILLAVAWQLITRRQKASS</sequence>
<protein>
    <submittedName>
        <fullName evidence="1">Dehalogenase</fullName>
    </submittedName>
</protein>
<keyword evidence="2" id="KW-1185">Reference proteome</keyword>
<proteinExistence type="predicted"/>